<protein>
    <submittedName>
        <fullName evidence="3">Fe-S cluster assembly protein SufD</fullName>
    </submittedName>
</protein>
<dbReference type="AlphaFoldDB" id="A0A401LBP9"/>
<evidence type="ECO:0000313" key="4">
    <source>
        <dbReference type="Proteomes" id="UP000287361"/>
    </source>
</evidence>
<proteinExistence type="inferred from homology"/>
<dbReference type="EMBL" id="BHVZ01000001">
    <property type="protein sequence ID" value="GCB29001.1"/>
    <property type="molecule type" value="Genomic_DNA"/>
</dbReference>
<evidence type="ECO:0000259" key="2">
    <source>
        <dbReference type="Pfam" id="PF01458"/>
    </source>
</evidence>
<organism evidence="3 4">
    <name type="scientific">Anaerotignum faecicola</name>
    <dbReference type="NCBI Taxonomy" id="2358141"/>
    <lineage>
        <taxon>Bacteria</taxon>
        <taxon>Bacillati</taxon>
        <taxon>Bacillota</taxon>
        <taxon>Clostridia</taxon>
        <taxon>Lachnospirales</taxon>
        <taxon>Anaerotignaceae</taxon>
        <taxon>Anaerotignum</taxon>
    </lineage>
</organism>
<dbReference type="SUPFAM" id="SSF101960">
    <property type="entry name" value="Stabilizer of iron transporter SufD"/>
    <property type="match status" value="1"/>
</dbReference>
<dbReference type="InterPro" id="IPR055346">
    <property type="entry name" value="Fe-S_cluster_assembly_SufBD"/>
</dbReference>
<dbReference type="GO" id="GO:0016226">
    <property type="term" value="P:iron-sulfur cluster assembly"/>
    <property type="evidence" value="ECO:0007669"/>
    <property type="project" value="InterPro"/>
</dbReference>
<dbReference type="InterPro" id="IPR000825">
    <property type="entry name" value="SUF_FeS_clus_asmbl_SufBD_core"/>
</dbReference>
<dbReference type="Pfam" id="PF01458">
    <property type="entry name" value="SUFBD_core"/>
    <property type="match status" value="1"/>
</dbReference>
<evidence type="ECO:0000313" key="3">
    <source>
        <dbReference type="EMBL" id="GCB29001.1"/>
    </source>
</evidence>
<comment type="caution">
    <text evidence="3">The sequence shown here is derived from an EMBL/GenBank/DDBJ whole genome shotgun (WGS) entry which is preliminary data.</text>
</comment>
<dbReference type="GeneID" id="86193661"/>
<gene>
    <name evidence="3" type="ORF">KGMB03357_06620</name>
</gene>
<dbReference type="PANTHER" id="PTHR30508:SF1">
    <property type="entry name" value="UPF0051 PROTEIN ABCI8, CHLOROPLASTIC-RELATED"/>
    <property type="match status" value="1"/>
</dbReference>
<dbReference type="OrthoDB" id="9782689at2"/>
<comment type="similarity">
    <text evidence="1">Belongs to the iron-sulfur cluster assembly SufBD family.</text>
</comment>
<reference evidence="3 4" key="1">
    <citation type="submission" date="2018-10" db="EMBL/GenBank/DDBJ databases">
        <title>Draft Genome Sequence of Anaerotignum sp. KCTC 15736.</title>
        <authorList>
            <person name="Choi S.H."/>
            <person name="Kim J.S."/>
            <person name="Kang S.W."/>
            <person name="Lee J.S."/>
            <person name="Park S.H."/>
        </authorList>
    </citation>
    <scope>NUCLEOTIDE SEQUENCE [LARGE SCALE GENOMIC DNA]</scope>
    <source>
        <strain evidence="3 4">KCTC 15736</strain>
    </source>
</reference>
<name>A0A401LBP9_9FIRM</name>
<dbReference type="Proteomes" id="UP000287361">
    <property type="component" value="Unassembled WGS sequence"/>
</dbReference>
<feature type="domain" description="SUF system FeS cluster assembly SufBD core" evidence="2">
    <location>
        <begin position="86"/>
        <end position="305"/>
    </location>
</feature>
<accession>A0A401LBP9</accession>
<sequence length="307" mass="33039">MLNDIVKNLLKEVSGIAEIPANAAFNIRNNSKSEGRHSTENIDIVPKEGGSGLDIYVKPFTKNENVHIPALITQDGVSEVVYNDFHIGEGAEIEIIAGCGIHNCGCDDSVHEGIHRFFLGKNSKVVYIEKHIGEGDGSGKRIINPQTHVEAEENAYIEMDTVQLKGVDSTKRVSSAKLGPGATIVIKEKIMTHGHQTAETSFDVSLDGAGSSAKLISRSVARDFSRQLFRSKIIGNTDCYGHSECDAIIMDNGVVAAEPEIIANHVDASLVHEAAIGKIAGDQLVKLMTLGLTEKEAEAQIINGFLK</sequence>
<dbReference type="InterPro" id="IPR037284">
    <property type="entry name" value="SUF_FeS_clus_asmbl_SufBD_sf"/>
</dbReference>
<evidence type="ECO:0000256" key="1">
    <source>
        <dbReference type="ARBA" id="ARBA00043967"/>
    </source>
</evidence>
<dbReference type="PANTHER" id="PTHR30508">
    <property type="entry name" value="FES CLUSTER ASSEMBLY PROTEIN SUF"/>
    <property type="match status" value="1"/>
</dbReference>
<keyword evidence="4" id="KW-1185">Reference proteome</keyword>
<dbReference type="RefSeq" id="WP_118580490.1">
    <property type="nucleotide sequence ID" value="NZ_DAVZTY010000047.1"/>
</dbReference>